<feature type="domain" description="MobA/MobL protein" evidence="4">
    <location>
        <begin position="17"/>
        <end position="223"/>
    </location>
</feature>
<dbReference type="InterPro" id="IPR005053">
    <property type="entry name" value="MobA_MobL"/>
</dbReference>
<proteinExistence type="inferred from homology"/>
<dbReference type="NCBIfam" id="NF041496">
    <property type="entry name" value="MobQ"/>
    <property type="match status" value="1"/>
</dbReference>
<dbReference type="RefSeq" id="WP_161044735.1">
    <property type="nucleotide sequence ID" value="NZ_WWCR01000006.1"/>
</dbReference>
<reference evidence="7 8" key="1">
    <citation type="submission" date="2019-12" db="EMBL/GenBank/DDBJ databases">
        <title>Novel species isolated from a subtropical stream in China.</title>
        <authorList>
            <person name="Lu H."/>
        </authorList>
    </citation>
    <scope>NUCLEOTIDE SEQUENCE [LARGE SCALE GENOMIC DNA]</scope>
    <source>
        <strain evidence="6 7">FT109W</strain>
        <strain evidence="5 8">FT134W</strain>
    </source>
</reference>
<sequence length="368" mass="40711">MAIYHLSVKVIGRAAGRSATAAAAYRAAEKIVDQRTGLVHDFTRKRGVEHTELVLPGGTHASRTDFWNRVETHHKRGDAVLAREVEIALPDELTKDERRTLATAFARELADRYKVAADVAVHAPSREGDERNHHAHIMLSACSVGEDGTLGKKAVELDPIHCQRHGLGNMADRERARWEEIVNVQLERAGHAARVDHRSLQAQGIDRVPTSHLGPAVAGMKRRGASSDVGQRIANEVADHLKRAREMGELERHACVLDQSIIDASSDLAAALRDREEMVQLKANVGTGKASFRSQFKQHQEAEGAKDALMAFRAFQVEQAYELAKEHAQREASAQELARQRAEAQTRAGRMRDGSKLPRERGGPLHKR</sequence>
<keyword evidence="7" id="KW-1185">Reference proteome</keyword>
<evidence type="ECO:0000256" key="3">
    <source>
        <dbReference type="SAM" id="MobiDB-lite"/>
    </source>
</evidence>
<evidence type="ECO:0000259" key="4">
    <source>
        <dbReference type="Pfam" id="PF03389"/>
    </source>
</evidence>
<evidence type="ECO:0000313" key="5">
    <source>
        <dbReference type="EMBL" id="MYM72195.1"/>
    </source>
</evidence>
<comment type="similarity">
    <text evidence="1">Belongs to the MobA/MobL family.</text>
</comment>
<organism evidence="5 8">
    <name type="scientific">Duganella margarita</name>
    <dbReference type="NCBI Taxonomy" id="2692170"/>
    <lineage>
        <taxon>Bacteria</taxon>
        <taxon>Pseudomonadati</taxon>
        <taxon>Pseudomonadota</taxon>
        <taxon>Betaproteobacteria</taxon>
        <taxon>Burkholderiales</taxon>
        <taxon>Oxalobacteraceae</taxon>
        <taxon>Telluria group</taxon>
        <taxon>Duganella</taxon>
    </lineage>
</organism>
<dbReference type="Pfam" id="PF03389">
    <property type="entry name" value="MobA_MobL"/>
    <property type="match status" value="1"/>
</dbReference>
<evidence type="ECO:0000313" key="7">
    <source>
        <dbReference type="Proteomes" id="UP000466332"/>
    </source>
</evidence>
<name>A0A7X4GZ05_9BURK</name>
<dbReference type="AlphaFoldDB" id="A0A7X4GZ05"/>
<feature type="region of interest" description="Disordered" evidence="3">
    <location>
        <begin position="330"/>
        <end position="368"/>
    </location>
</feature>
<evidence type="ECO:0000256" key="2">
    <source>
        <dbReference type="ARBA" id="ARBA00022971"/>
    </source>
</evidence>
<evidence type="ECO:0000313" key="6">
    <source>
        <dbReference type="EMBL" id="MYN39652.1"/>
    </source>
</evidence>
<dbReference type="Gene3D" id="3.30.930.30">
    <property type="match status" value="1"/>
</dbReference>
<protein>
    <submittedName>
        <fullName evidence="5">MobA/MobL family protein</fullName>
    </submittedName>
</protein>
<evidence type="ECO:0000313" key="8">
    <source>
        <dbReference type="Proteomes" id="UP000469734"/>
    </source>
</evidence>
<gene>
    <name evidence="6" type="ORF">GTP55_09730</name>
    <name evidence="5" type="ORF">GTP56_08295</name>
</gene>
<dbReference type="EMBL" id="WWCS01000005">
    <property type="protein sequence ID" value="MYN39652.1"/>
    <property type="molecule type" value="Genomic_DNA"/>
</dbReference>
<dbReference type="EMBL" id="WWCR01000006">
    <property type="protein sequence ID" value="MYM72195.1"/>
    <property type="molecule type" value="Genomic_DNA"/>
</dbReference>
<feature type="compositionally biased region" description="Basic and acidic residues" evidence="3">
    <location>
        <begin position="338"/>
        <end position="368"/>
    </location>
</feature>
<keyword evidence="2" id="KW-0184">Conjugation</keyword>
<accession>A0A7X4GZ05</accession>
<dbReference type="Proteomes" id="UP000466332">
    <property type="component" value="Unassembled WGS sequence"/>
</dbReference>
<dbReference type="Proteomes" id="UP000469734">
    <property type="component" value="Unassembled WGS sequence"/>
</dbReference>
<evidence type="ECO:0000256" key="1">
    <source>
        <dbReference type="ARBA" id="ARBA00010873"/>
    </source>
</evidence>
<comment type="caution">
    <text evidence="5">The sequence shown here is derived from an EMBL/GenBank/DDBJ whole genome shotgun (WGS) entry which is preliminary data.</text>
</comment>
<feature type="region of interest" description="Disordered" evidence="3">
    <location>
        <begin position="209"/>
        <end position="228"/>
    </location>
</feature>